<protein>
    <submittedName>
        <fullName evidence="2">Uncharacterized protein</fullName>
    </submittedName>
</protein>
<sequence>MPGTWKTQRLVDGLHKAAIEGALSEGWEPFAVCPHGAETYVWFRKHSPAETTVEAGVHIDARAFDSTGFRETVSKMVRVALEEQARVVQPDHHSVGTPPMVKLDSRPDEPWAGPEMSEAEKALRACHAARMEQIRRSIAAHQEGIQRLTEERGRMLDELYALKRLEGWTP</sequence>
<feature type="region of interest" description="Disordered" evidence="1">
    <location>
        <begin position="90"/>
        <end position="114"/>
    </location>
</feature>
<keyword evidence="3" id="KW-1185">Reference proteome</keyword>
<evidence type="ECO:0000313" key="3">
    <source>
        <dbReference type="Proteomes" id="UP000766336"/>
    </source>
</evidence>
<organism evidence="2 3">
    <name type="scientific">Roseococcus pinisoli</name>
    <dbReference type="NCBI Taxonomy" id="2835040"/>
    <lineage>
        <taxon>Bacteria</taxon>
        <taxon>Pseudomonadati</taxon>
        <taxon>Pseudomonadota</taxon>
        <taxon>Alphaproteobacteria</taxon>
        <taxon>Acetobacterales</taxon>
        <taxon>Roseomonadaceae</taxon>
        <taxon>Roseococcus</taxon>
    </lineage>
</organism>
<accession>A0ABS5QH91</accession>
<reference evidence="2 3" key="1">
    <citation type="submission" date="2021-05" db="EMBL/GenBank/DDBJ databases">
        <title>Roseococcus sp. XZZS9, whole genome shotgun sequencing project.</title>
        <authorList>
            <person name="Zhao G."/>
            <person name="Shen L."/>
        </authorList>
    </citation>
    <scope>NUCLEOTIDE SEQUENCE [LARGE SCALE GENOMIC DNA]</scope>
    <source>
        <strain evidence="2 3">XZZS9</strain>
    </source>
</reference>
<dbReference type="Proteomes" id="UP000766336">
    <property type="component" value="Unassembled WGS sequence"/>
</dbReference>
<evidence type="ECO:0000313" key="2">
    <source>
        <dbReference type="EMBL" id="MBS7812302.1"/>
    </source>
</evidence>
<proteinExistence type="predicted"/>
<dbReference type="RefSeq" id="WP_213671010.1">
    <property type="nucleotide sequence ID" value="NZ_JAHCDA010000003.1"/>
</dbReference>
<evidence type="ECO:0000256" key="1">
    <source>
        <dbReference type="SAM" id="MobiDB-lite"/>
    </source>
</evidence>
<dbReference type="EMBL" id="JAHCDA010000003">
    <property type="protein sequence ID" value="MBS7812302.1"/>
    <property type="molecule type" value="Genomic_DNA"/>
</dbReference>
<comment type="caution">
    <text evidence="2">The sequence shown here is derived from an EMBL/GenBank/DDBJ whole genome shotgun (WGS) entry which is preliminary data.</text>
</comment>
<name>A0ABS5QH91_9PROT</name>
<gene>
    <name evidence="2" type="ORF">KHU32_15235</name>
</gene>